<dbReference type="InterPro" id="IPR002575">
    <property type="entry name" value="Aminoglycoside_PTrfase"/>
</dbReference>
<dbReference type="PANTHER" id="PTHR21310">
    <property type="entry name" value="AMINOGLYCOSIDE PHOSPHOTRANSFERASE-RELATED-RELATED"/>
    <property type="match status" value="1"/>
</dbReference>
<protein>
    <submittedName>
        <fullName evidence="2">Phosphotransferase</fullName>
    </submittedName>
</protein>
<dbReference type="Gene3D" id="3.90.1200.10">
    <property type="match status" value="1"/>
</dbReference>
<dbReference type="SUPFAM" id="SSF56112">
    <property type="entry name" value="Protein kinase-like (PK-like)"/>
    <property type="match status" value="1"/>
</dbReference>
<dbReference type="InterPro" id="IPR011009">
    <property type="entry name" value="Kinase-like_dom_sf"/>
</dbReference>
<keyword evidence="3" id="KW-1185">Reference proteome</keyword>
<dbReference type="OrthoDB" id="4691774at2"/>
<dbReference type="Gene3D" id="3.30.200.20">
    <property type="entry name" value="Phosphorylase Kinase, domain 1"/>
    <property type="match status" value="1"/>
</dbReference>
<gene>
    <name evidence="2" type="ORF">GB882_17995</name>
</gene>
<dbReference type="CDD" id="cd05154">
    <property type="entry name" value="ACAD10_11_N-like"/>
    <property type="match status" value="1"/>
</dbReference>
<evidence type="ECO:0000313" key="3">
    <source>
        <dbReference type="Proteomes" id="UP000429644"/>
    </source>
</evidence>
<evidence type="ECO:0000259" key="1">
    <source>
        <dbReference type="Pfam" id="PF01636"/>
    </source>
</evidence>
<dbReference type="RefSeq" id="WP_152233380.1">
    <property type="nucleotide sequence ID" value="NZ_BAAAOT010000032.1"/>
</dbReference>
<dbReference type="GO" id="GO:0016740">
    <property type="term" value="F:transferase activity"/>
    <property type="evidence" value="ECO:0007669"/>
    <property type="project" value="UniProtKB-KW"/>
</dbReference>
<comment type="caution">
    <text evidence="2">The sequence shown here is derived from an EMBL/GenBank/DDBJ whole genome shotgun (WGS) entry which is preliminary data.</text>
</comment>
<dbReference type="Proteomes" id="UP000429644">
    <property type="component" value="Unassembled WGS sequence"/>
</dbReference>
<dbReference type="InterPro" id="IPR041726">
    <property type="entry name" value="ACAD10_11_N"/>
</dbReference>
<proteinExistence type="predicted"/>
<dbReference type="AlphaFoldDB" id="A0A7J9V113"/>
<dbReference type="EMBL" id="WHPD01003867">
    <property type="protein sequence ID" value="MPV90568.1"/>
    <property type="molecule type" value="Genomic_DNA"/>
</dbReference>
<feature type="domain" description="Aminoglycoside phosphotransferase" evidence="1">
    <location>
        <begin position="38"/>
        <end position="289"/>
    </location>
</feature>
<dbReference type="Pfam" id="PF01636">
    <property type="entry name" value="APH"/>
    <property type="match status" value="1"/>
</dbReference>
<dbReference type="PANTHER" id="PTHR21310:SF57">
    <property type="entry name" value="BLR2944 PROTEIN"/>
    <property type="match status" value="1"/>
</dbReference>
<name>A0A7J9V113_9MICO</name>
<sequence>MTDLRSALQTFLEERSTDRTDLEVTEPRRLGGGSSQENWAFDALWTEDGARRSAPLLLRRRPESGVVDTTLETEFALLGALAGTDVPVAGVHWTDDGTTFGRPSMIVERRPGAAHRGLLRDSDPLGLGDGARLALARGLADLLSSVHRLDPHELGLTTILPDPGADPARAELDRWVAELDRVEPEPQPALRFTARWLRDHLPEPPRRVALVHGDFRPANVLVHDGRLEVLLDWELARLGDPVDDLGWYTCSIYRREHFLPGRWEPEGFLDRYALAAGLGKVDRDRLHFWQVMATFRLAVIALTGVGNFLAGSTDRPAAPADRVARQALTDTGMTGKELRA</sequence>
<evidence type="ECO:0000313" key="2">
    <source>
        <dbReference type="EMBL" id="MPV90568.1"/>
    </source>
</evidence>
<organism evidence="2 3">
    <name type="scientific">Georgenia ruanii</name>
    <dbReference type="NCBI Taxonomy" id="348442"/>
    <lineage>
        <taxon>Bacteria</taxon>
        <taxon>Bacillati</taxon>
        <taxon>Actinomycetota</taxon>
        <taxon>Actinomycetes</taxon>
        <taxon>Micrococcales</taxon>
        <taxon>Bogoriellaceae</taxon>
        <taxon>Georgenia</taxon>
    </lineage>
</organism>
<reference evidence="2 3" key="1">
    <citation type="submission" date="2019-10" db="EMBL/GenBank/DDBJ databases">
        <title>Georgenia wutianyii sp. nov. and Georgenia yuyongxinii sp. nov. isolated from plateau pika (Ochotona curzoniae) in the Qinghai-Tibet plateau of China.</title>
        <authorList>
            <person name="Tian Z."/>
        </authorList>
    </citation>
    <scope>NUCLEOTIDE SEQUENCE [LARGE SCALE GENOMIC DNA]</scope>
    <source>
        <strain evidence="2 3">JCM 15130</strain>
    </source>
</reference>
<accession>A0A7J9V113</accession>
<keyword evidence="2" id="KW-0808">Transferase</keyword>
<dbReference type="InterPro" id="IPR051678">
    <property type="entry name" value="AGP_Transferase"/>
</dbReference>